<keyword evidence="2 7" id="KW-0812">Transmembrane</keyword>
<gene>
    <name evidence="10" type="ORF">GCM10009855_22410</name>
</gene>
<dbReference type="PROSITE" id="PS50893">
    <property type="entry name" value="ABC_TRANSPORTER_2"/>
    <property type="match status" value="1"/>
</dbReference>
<dbReference type="PANTHER" id="PTHR24221">
    <property type="entry name" value="ATP-BINDING CASSETTE SUB-FAMILY B"/>
    <property type="match status" value="1"/>
</dbReference>
<dbReference type="SMART" id="SM00382">
    <property type="entry name" value="AAA"/>
    <property type="match status" value="1"/>
</dbReference>
<keyword evidence="4 10" id="KW-0067">ATP-binding</keyword>
<dbReference type="PROSITE" id="PS50929">
    <property type="entry name" value="ABC_TM1F"/>
    <property type="match status" value="1"/>
</dbReference>
<evidence type="ECO:0000313" key="10">
    <source>
        <dbReference type="EMBL" id="GAA2381853.1"/>
    </source>
</evidence>
<feature type="domain" description="ABC transmembrane type-1" evidence="9">
    <location>
        <begin position="29"/>
        <end position="350"/>
    </location>
</feature>
<dbReference type="PANTHER" id="PTHR24221:SF499">
    <property type="entry name" value="FATTY ACID ABC TRANSPORTER ATP-BINDING_PERMEASE PROTEIN"/>
    <property type="match status" value="1"/>
</dbReference>
<proteinExistence type="predicted"/>
<comment type="caution">
    <text evidence="10">The sequence shown here is derived from an EMBL/GenBank/DDBJ whole genome shotgun (WGS) entry which is preliminary data.</text>
</comment>
<evidence type="ECO:0000256" key="6">
    <source>
        <dbReference type="ARBA" id="ARBA00023136"/>
    </source>
</evidence>
<feature type="transmembrane region" description="Helical" evidence="7">
    <location>
        <begin position="26"/>
        <end position="47"/>
    </location>
</feature>
<sequence length="616" mass="65695">MTGPIRVYGMLMRELGRVCGRGRRQLLPALLCSVIGTLCGVLLPAALAKLTNAVFAGALGAALPADRTTEQVVAEYRAEGDTATANLIERSGAVPGHRMDWDVIDHWVGWSIVLIIVILVARSAGGLLLNSFVQDTVRGLRTELEQKIHRLPLSAVDGGRRGHVVNTTTVDVDNLATMIGPAFVAVPVIVLTCLAVIVALGLVSLFFLGVALAVIPVMVALSVFVIRRARPHMQTQWATTSSLTSHIEDVYSAREMLTVYDAYERPVREFDRLNGRLAHATRSGQTWSGTLSPAMSLCNALVFVTIAVLGALKMLDGALTLGALQAIVMYTQQLSNQVSELASNLPRIQSGIVSFTRVREFLGAADEVGPAVDDVAPSPVTDDAPPPHIRFRNVSFEYEPGGPVLRGVDLELPPGRTLALVGATGSGKTTLTSLLQRFYEPSGGEITIDGVDITTMSRSQVRSQMAVVAQEPWLFTGTVRENIAFGSADGGTPTSSVMERLVGALPNGLDTEVSGDHESLSSGEKQFVTVARALAARPRILILDEATSSADPRSEVLIQEGVSALREHTTTIVVTHRMSTLAIADVVAVLVDGRVAEAGTVDELLAADGEFARMYR</sequence>
<keyword evidence="11" id="KW-1185">Reference proteome</keyword>
<evidence type="ECO:0000313" key="11">
    <source>
        <dbReference type="Proteomes" id="UP001501170"/>
    </source>
</evidence>
<reference evidence="10 11" key="1">
    <citation type="journal article" date="2019" name="Int. J. Syst. Evol. Microbiol.">
        <title>The Global Catalogue of Microorganisms (GCM) 10K type strain sequencing project: providing services to taxonomists for standard genome sequencing and annotation.</title>
        <authorList>
            <consortium name="The Broad Institute Genomics Platform"/>
            <consortium name="The Broad Institute Genome Sequencing Center for Infectious Disease"/>
            <person name="Wu L."/>
            <person name="Ma J."/>
        </authorList>
    </citation>
    <scope>NUCLEOTIDE SEQUENCE [LARGE SCALE GENOMIC DNA]</scope>
    <source>
        <strain evidence="10 11">JCM 16227</strain>
    </source>
</reference>
<dbReference type="Gene3D" id="3.40.50.300">
    <property type="entry name" value="P-loop containing nucleotide triphosphate hydrolases"/>
    <property type="match status" value="1"/>
</dbReference>
<feature type="transmembrane region" description="Helical" evidence="7">
    <location>
        <begin position="107"/>
        <end position="129"/>
    </location>
</feature>
<dbReference type="CDD" id="cd18547">
    <property type="entry name" value="ABC_6TM_Tm288_like"/>
    <property type="match status" value="1"/>
</dbReference>
<dbReference type="SUPFAM" id="SSF90123">
    <property type="entry name" value="ABC transporter transmembrane region"/>
    <property type="match status" value="1"/>
</dbReference>
<dbReference type="InterPro" id="IPR036640">
    <property type="entry name" value="ABC1_TM_sf"/>
</dbReference>
<feature type="transmembrane region" description="Helical" evidence="7">
    <location>
        <begin position="182"/>
        <end position="200"/>
    </location>
</feature>
<evidence type="ECO:0000259" key="9">
    <source>
        <dbReference type="PROSITE" id="PS50929"/>
    </source>
</evidence>
<feature type="transmembrane region" description="Helical" evidence="7">
    <location>
        <begin position="291"/>
        <end position="312"/>
    </location>
</feature>
<dbReference type="InterPro" id="IPR011527">
    <property type="entry name" value="ABC1_TM_dom"/>
</dbReference>
<dbReference type="InterPro" id="IPR003439">
    <property type="entry name" value="ABC_transporter-like_ATP-bd"/>
</dbReference>
<feature type="transmembrane region" description="Helical" evidence="7">
    <location>
        <begin position="206"/>
        <end position="226"/>
    </location>
</feature>
<organism evidence="10 11">
    <name type="scientific">Gordonia cholesterolivorans</name>
    <dbReference type="NCBI Taxonomy" id="559625"/>
    <lineage>
        <taxon>Bacteria</taxon>
        <taxon>Bacillati</taxon>
        <taxon>Actinomycetota</taxon>
        <taxon>Actinomycetes</taxon>
        <taxon>Mycobacteriales</taxon>
        <taxon>Gordoniaceae</taxon>
        <taxon>Gordonia</taxon>
    </lineage>
</organism>
<evidence type="ECO:0000256" key="1">
    <source>
        <dbReference type="ARBA" id="ARBA00004651"/>
    </source>
</evidence>
<feature type="domain" description="ABC transporter" evidence="8">
    <location>
        <begin position="389"/>
        <end position="616"/>
    </location>
</feature>
<dbReference type="InterPro" id="IPR039421">
    <property type="entry name" value="Type_1_exporter"/>
</dbReference>
<dbReference type="Pfam" id="PF00664">
    <property type="entry name" value="ABC_membrane"/>
    <property type="match status" value="1"/>
</dbReference>
<keyword evidence="5 7" id="KW-1133">Transmembrane helix</keyword>
<keyword evidence="6 7" id="KW-0472">Membrane</keyword>
<accession>A0ABN3HKX0</accession>
<dbReference type="InterPro" id="IPR027417">
    <property type="entry name" value="P-loop_NTPase"/>
</dbReference>
<evidence type="ECO:0000256" key="3">
    <source>
        <dbReference type="ARBA" id="ARBA00022741"/>
    </source>
</evidence>
<dbReference type="Pfam" id="PF00005">
    <property type="entry name" value="ABC_tran"/>
    <property type="match status" value="1"/>
</dbReference>
<evidence type="ECO:0000256" key="4">
    <source>
        <dbReference type="ARBA" id="ARBA00022840"/>
    </source>
</evidence>
<dbReference type="EMBL" id="BAAARB010000011">
    <property type="protein sequence ID" value="GAA2381853.1"/>
    <property type="molecule type" value="Genomic_DNA"/>
</dbReference>
<dbReference type="Gene3D" id="1.20.1560.10">
    <property type="entry name" value="ABC transporter type 1, transmembrane domain"/>
    <property type="match status" value="1"/>
</dbReference>
<name>A0ABN3HKX0_9ACTN</name>
<dbReference type="RefSeq" id="WP_346076350.1">
    <property type="nucleotide sequence ID" value="NZ_BAAARB010000011.1"/>
</dbReference>
<comment type="subcellular location">
    <subcellularLocation>
        <location evidence="1">Cell membrane</location>
        <topology evidence="1">Multi-pass membrane protein</topology>
    </subcellularLocation>
</comment>
<keyword evidence="3" id="KW-0547">Nucleotide-binding</keyword>
<dbReference type="SUPFAM" id="SSF52540">
    <property type="entry name" value="P-loop containing nucleoside triphosphate hydrolases"/>
    <property type="match status" value="1"/>
</dbReference>
<evidence type="ECO:0000256" key="7">
    <source>
        <dbReference type="SAM" id="Phobius"/>
    </source>
</evidence>
<dbReference type="Proteomes" id="UP001501170">
    <property type="component" value="Unassembled WGS sequence"/>
</dbReference>
<evidence type="ECO:0000256" key="5">
    <source>
        <dbReference type="ARBA" id="ARBA00022989"/>
    </source>
</evidence>
<evidence type="ECO:0000259" key="8">
    <source>
        <dbReference type="PROSITE" id="PS50893"/>
    </source>
</evidence>
<evidence type="ECO:0000256" key="2">
    <source>
        <dbReference type="ARBA" id="ARBA00022692"/>
    </source>
</evidence>
<dbReference type="GO" id="GO:0005524">
    <property type="term" value="F:ATP binding"/>
    <property type="evidence" value="ECO:0007669"/>
    <property type="project" value="UniProtKB-KW"/>
</dbReference>
<dbReference type="InterPro" id="IPR003593">
    <property type="entry name" value="AAA+_ATPase"/>
</dbReference>
<protein>
    <submittedName>
        <fullName evidence="10">ABC transporter ATP-binding protein</fullName>
    </submittedName>
</protein>